<evidence type="ECO:0000256" key="1">
    <source>
        <dbReference type="ARBA" id="ARBA00022801"/>
    </source>
</evidence>
<protein>
    <submittedName>
        <fullName evidence="5">PP2C family protein-serine/threonine phosphatase</fullName>
        <ecNumber evidence="5">3.1.3.16</ecNumber>
    </submittedName>
</protein>
<evidence type="ECO:0000256" key="3">
    <source>
        <dbReference type="SAM" id="Phobius"/>
    </source>
</evidence>
<feature type="transmembrane region" description="Helical" evidence="3">
    <location>
        <begin position="44"/>
        <end position="64"/>
    </location>
</feature>
<dbReference type="InterPro" id="IPR036457">
    <property type="entry name" value="PPM-type-like_dom_sf"/>
</dbReference>
<sequence>MLTVAVLLILTITLIDVQVPHSVHLGDLLIMVPAIASWYADSRVTALVTVMAVGALMAICMVRGSVNPPQVVALLATSVVVTIGRYLAERRQRELIQVRAVAETAQRAILPALPSRLGPLRLASVYLAAEEEARIGGDLYAAVRTSTGTRLIIGDVRGKGLPAVSGAAHLIGTFRDAARRLATLPELADYLDSSVRSNALEDVERDEVEEAFVTATILEIPDDRPLVRSVTCGHPPPLLLRANDVVPLEAGHPAPPLGLGALTQSTYHLDTFSLHPTDMLLLYTDGALEARNAEGAFYPLAKRLIPHNYRHPAALLDRLRNDLLNHVGGRLGDDAALIAIERHPVGIHHTNEPSVGGQTARPPMRG</sequence>
<organism evidence="5 6">
    <name type="scientific">Streptomyces sp. 900105755</name>
    <dbReference type="NCBI Taxonomy" id="3154389"/>
    <lineage>
        <taxon>Bacteria</taxon>
        <taxon>Bacillati</taxon>
        <taxon>Actinomycetota</taxon>
        <taxon>Actinomycetes</taxon>
        <taxon>Kitasatosporales</taxon>
        <taxon>Streptomycetaceae</taxon>
        <taxon>Streptomyces</taxon>
    </lineage>
</organism>
<comment type="caution">
    <text evidence="5">The sequence shown here is derived from an EMBL/GenBank/DDBJ whole genome shotgun (WGS) entry which is preliminary data.</text>
</comment>
<gene>
    <name evidence="5" type="ORF">ABT211_46850</name>
</gene>
<name>A0ABV1TX94_9ACTN</name>
<dbReference type="PANTHER" id="PTHR43156:SF2">
    <property type="entry name" value="STAGE II SPORULATION PROTEIN E"/>
    <property type="match status" value="1"/>
</dbReference>
<dbReference type="Pfam" id="PF07228">
    <property type="entry name" value="SpoIIE"/>
    <property type="match status" value="1"/>
</dbReference>
<dbReference type="EMBL" id="JBEOZM010000079">
    <property type="protein sequence ID" value="MER6274673.1"/>
    <property type="molecule type" value="Genomic_DNA"/>
</dbReference>
<evidence type="ECO:0000259" key="4">
    <source>
        <dbReference type="SMART" id="SM00331"/>
    </source>
</evidence>
<dbReference type="SMART" id="SM00331">
    <property type="entry name" value="PP2C_SIG"/>
    <property type="match status" value="1"/>
</dbReference>
<accession>A0ABV1TX94</accession>
<dbReference type="InterPro" id="IPR001932">
    <property type="entry name" value="PPM-type_phosphatase-like_dom"/>
</dbReference>
<dbReference type="PANTHER" id="PTHR43156">
    <property type="entry name" value="STAGE II SPORULATION PROTEIN E-RELATED"/>
    <property type="match status" value="1"/>
</dbReference>
<keyword evidence="1 5" id="KW-0378">Hydrolase</keyword>
<dbReference type="Proteomes" id="UP001490365">
    <property type="component" value="Unassembled WGS sequence"/>
</dbReference>
<dbReference type="SUPFAM" id="SSF81606">
    <property type="entry name" value="PP2C-like"/>
    <property type="match status" value="1"/>
</dbReference>
<keyword evidence="3" id="KW-0472">Membrane</keyword>
<keyword evidence="6" id="KW-1185">Reference proteome</keyword>
<dbReference type="RefSeq" id="WP_351962868.1">
    <property type="nucleotide sequence ID" value="NZ_JBEOZM010000079.1"/>
</dbReference>
<dbReference type="InterPro" id="IPR052016">
    <property type="entry name" value="Bact_Sigma-Reg"/>
</dbReference>
<keyword evidence="3" id="KW-1133">Transmembrane helix</keyword>
<evidence type="ECO:0000256" key="2">
    <source>
        <dbReference type="SAM" id="MobiDB-lite"/>
    </source>
</evidence>
<reference evidence="5 6" key="1">
    <citation type="submission" date="2024-06" db="EMBL/GenBank/DDBJ databases">
        <title>The Natural Products Discovery Center: Release of the First 8490 Sequenced Strains for Exploring Actinobacteria Biosynthetic Diversity.</title>
        <authorList>
            <person name="Kalkreuter E."/>
            <person name="Kautsar S.A."/>
            <person name="Yang D."/>
            <person name="Bader C.D."/>
            <person name="Teijaro C.N."/>
            <person name="Fluegel L."/>
            <person name="Davis C.M."/>
            <person name="Simpson J.R."/>
            <person name="Lauterbach L."/>
            <person name="Steele A.D."/>
            <person name="Gui C."/>
            <person name="Meng S."/>
            <person name="Li G."/>
            <person name="Viehrig K."/>
            <person name="Ye F."/>
            <person name="Su P."/>
            <person name="Kiefer A.F."/>
            <person name="Nichols A."/>
            <person name="Cepeda A.J."/>
            <person name="Yan W."/>
            <person name="Fan B."/>
            <person name="Jiang Y."/>
            <person name="Adhikari A."/>
            <person name="Zheng C.-J."/>
            <person name="Schuster L."/>
            <person name="Cowan T.M."/>
            <person name="Smanski M.J."/>
            <person name="Chevrette M.G."/>
            <person name="De Carvalho L.P.S."/>
            <person name="Shen B."/>
        </authorList>
    </citation>
    <scope>NUCLEOTIDE SEQUENCE [LARGE SCALE GENOMIC DNA]</scope>
    <source>
        <strain evidence="5 6">NPDC001694</strain>
    </source>
</reference>
<dbReference type="EC" id="3.1.3.16" evidence="5"/>
<feature type="region of interest" description="Disordered" evidence="2">
    <location>
        <begin position="347"/>
        <end position="366"/>
    </location>
</feature>
<feature type="transmembrane region" description="Helical" evidence="3">
    <location>
        <begin position="71"/>
        <end position="88"/>
    </location>
</feature>
<dbReference type="GO" id="GO:0004722">
    <property type="term" value="F:protein serine/threonine phosphatase activity"/>
    <property type="evidence" value="ECO:0007669"/>
    <property type="project" value="UniProtKB-EC"/>
</dbReference>
<proteinExistence type="predicted"/>
<feature type="domain" description="PPM-type phosphatase" evidence="4">
    <location>
        <begin position="120"/>
        <end position="342"/>
    </location>
</feature>
<evidence type="ECO:0000313" key="6">
    <source>
        <dbReference type="Proteomes" id="UP001490365"/>
    </source>
</evidence>
<evidence type="ECO:0000313" key="5">
    <source>
        <dbReference type="EMBL" id="MER6274673.1"/>
    </source>
</evidence>
<dbReference type="Gene3D" id="3.60.40.10">
    <property type="entry name" value="PPM-type phosphatase domain"/>
    <property type="match status" value="1"/>
</dbReference>
<keyword evidence="3" id="KW-0812">Transmembrane</keyword>